<dbReference type="Proteomes" id="UP000467700">
    <property type="component" value="Unassembled WGS sequence"/>
</dbReference>
<dbReference type="Gene3D" id="3.30.420.10">
    <property type="entry name" value="Ribonuclease H-like superfamily/Ribonuclease H"/>
    <property type="match status" value="1"/>
</dbReference>
<protein>
    <recommendedName>
        <fullName evidence="2">Integrase catalytic domain-containing protein</fullName>
    </recommendedName>
</protein>
<sequence>MSVVDHGLTKGVILIPTNKDSLTTEKTAQHLLDNLYKHFSLPDKFISDQGSQFKAESFREFLKLLKIESSLSTAYHPQTDGTTEHFNQEIETYLSIFCTGQQESWADELSLVEFVHNSRRHSDQQHSPFELILGIQLHAIPQTFAATKFGSVEEKVKHLEQIHKEAIAAHELATATDTVRLGRLRVILP</sequence>
<dbReference type="InterPro" id="IPR036397">
    <property type="entry name" value="RNaseH_sf"/>
</dbReference>
<name>A0A8S0W2Y1_CYCAE</name>
<keyword evidence="4" id="KW-1185">Reference proteome</keyword>
<dbReference type="GO" id="GO:0003723">
    <property type="term" value="F:RNA binding"/>
    <property type="evidence" value="ECO:0007669"/>
    <property type="project" value="UniProtKB-KW"/>
</dbReference>
<comment type="caution">
    <text evidence="3">The sequence shown here is derived from an EMBL/GenBank/DDBJ whole genome shotgun (WGS) entry which is preliminary data.</text>
</comment>
<dbReference type="InterPro" id="IPR012337">
    <property type="entry name" value="RNaseH-like_sf"/>
</dbReference>
<organism evidence="3 4">
    <name type="scientific">Cyclocybe aegerita</name>
    <name type="common">Black poplar mushroom</name>
    <name type="synonym">Agrocybe aegerita</name>
    <dbReference type="NCBI Taxonomy" id="1973307"/>
    <lineage>
        <taxon>Eukaryota</taxon>
        <taxon>Fungi</taxon>
        <taxon>Dikarya</taxon>
        <taxon>Basidiomycota</taxon>
        <taxon>Agaricomycotina</taxon>
        <taxon>Agaricomycetes</taxon>
        <taxon>Agaricomycetidae</taxon>
        <taxon>Agaricales</taxon>
        <taxon>Agaricineae</taxon>
        <taxon>Bolbitiaceae</taxon>
        <taxon>Cyclocybe</taxon>
    </lineage>
</organism>
<proteinExistence type="predicted"/>
<reference evidence="3 4" key="1">
    <citation type="submission" date="2020-01" db="EMBL/GenBank/DDBJ databases">
        <authorList>
            <person name="Gupta K D."/>
        </authorList>
    </citation>
    <scope>NUCLEOTIDE SEQUENCE [LARGE SCALE GENOMIC DNA]</scope>
</reference>
<dbReference type="EMBL" id="CACVBS010000029">
    <property type="protein sequence ID" value="CAA7260324.1"/>
    <property type="molecule type" value="Genomic_DNA"/>
</dbReference>
<dbReference type="Pfam" id="PF00665">
    <property type="entry name" value="rve"/>
    <property type="match status" value="1"/>
</dbReference>
<keyword evidence="1" id="KW-0694">RNA-binding</keyword>
<evidence type="ECO:0000256" key="1">
    <source>
        <dbReference type="ARBA" id="ARBA00022884"/>
    </source>
</evidence>
<dbReference type="OrthoDB" id="2273864at2759"/>
<evidence type="ECO:0000313" key="4">
    <source>
        <dbReference type="Proteomes" id="UP000467700"/>
    </source>
</evidence>
<dbReference type="GO" id="GO:0015074">
    <property type="term" value="P:DNA integration"/>
    <property type="evidence" value="ECO:0007669"/>
    <property type="project" value="InterPro"/>
</dbReference>
<dbReference type="PROSITE" id="PS50994">
    <property type="entry name" value="INTEGRASE"/>
    <property type="match status" value="1"/>
</dbReference>
<evidence type="ECO:0000313" key="3">
    <source>
        <dbReference type="EMBL" id="CAA7260324.1"/>
    </source>
</evidence>
<accession>A0A8S0W2Y1</accession>
<dbReference type="PANTHER" id="PTHR37984:SF5">
    <property type="entry name" value="PROTEIN NYNRIN-LIKE"/>
    <property type="match status" value="1"/>
</dbReference>
<dbReference type="GO" id="GO:0005634">
    <property type="term" value="C:nucleus"/>
    <property type="evidence" value="ECO:0007669"/>
    <property type="project" value="UniProtKB-ARBA"/>
</dbReference>
<evidence type="ECO:0000259" key="2">
    <source>
        <dbReference type="PROSITE" id="PS50994"/>
    </source>
</evidence>
<dbReference type="InterPro" id="IPR001584">
    <property type="entry name" value="Integrase_cat-core"/>
</dbReference>
<feature type="domain" description="Integrase catalytic" evidence="2">
    <location>
        <begin position="1"/>
        <end position="136"/>
    </location>
</feature>
<dbReference type="AlphaFoldDB" id="A0A8S0W2Y1"/>
<dbReference type="SUPFAM" id="SSF53098">
    <property type="entry name" value="Ribonuclease H-like"/>
    <property type="match status" value="1"/>
</dbReference>
<dbReference type="PANTHER" id="PTHR37984">
    <property type="entry name" value="PROTEIN CBG26694"/>
    <property type="match status" value="1"/>
</dbReference>
<dbReference type="InterPro" id="IPR050951">
    <property type="entry name" value="Retrovirus_Pol_polyprotein"/>
</dbReference>
<gene>
    <name evidence="3" type="ORF">AAE3_LOCUS2617</name>
</gene>